<evidence type="ECO:0000256" key="1">
    <source>
        <dbReference type="SAM" id="MobiDB-lite"/>
    </source>
</evidence>
<dbReference type="RefSeq" id="XP_058308920.1">
    <property type="nucleotide sequence ID" value="XM_058452382.1"/>
</dbReference>
<comment type="caution">
    <text evidence="2">The sequence shown here is derived from an EMBL/GenBank/DDBJ whole genome shotgun (WGS) entry which is preliminary data.</text>
</comment>
<organism evidence="2 3">
    <name type="scientific">Penicillium cinerascens</name>
    <dbReference type="NCBI Taxonomy" id="70096"/>
    <lineage>
        <taxon>Eukaryota</taxon>
        <taxon>Fungi</taxon>
        <taxon>Dikarya</taxon>
        <taxon>Ascomycota</taxon>
        <taxon>Pezizomycotina</taxon>
        <taxon>Eurotiomycetes</taxon>
        <taxon>Eurotiomycetidae</taxon>
        <taxon>Eurotiales</taxon>
        <taxon>Aspergillaceae</taxon>
        <taxon>Penicillium</taxon>
    </lineage>
</organism>
<keyword evidence="3" id="KW-1185">Reference proteome</keyword>
<name>A0A9W9T0A7_9EURO</name>
<protein>
    <submittedName>
        <fullName evidence="2">Uncharacterized protein</fullName>
    </submittedName>
</protein>
<gene>
    <name evidence="2" type="ORF">N7498_005320</name>
</gene>
<dbReference type="AlphaFoldDB" id="A0A9W9T0A7"/>
<evidence type="ECO:0000313" key="3">
    <source>
        <dbReference type="Proteomes" id="UP001150904"/>
    </source>
</evidence>
<dbReference type="GeneID" id="83179683"/>
<reference evidence="2" key="2">
    <citation type="journal article" date="2023" name="IMA Fungus">
        <title>Comparative genomic study of the Penicillium genus elucidates a diverse pangenome and 15 lateral gene transfer events.</title>
        <authorList>
            <person name="Petersen C."/>
            <person name="Sorensen T."/>
            <person name="Nielsen M.R."/>
            <person name="Sondergaard T.E."/>
            <person name="Sorensen J.L."/>
            <person name="Fitzpatrick D.A."/>
            <person name="Frisvad J.C."/>
            <person name="Nielsen K.L."/>
        </authorList>
    </citation>
    <scope>NUCLEOTIDE SEQUENCE</scope>
    <source>
        <strain evidence="2">IBT 15544</strain>
    </source>
</reference>
<accession>A0A9W9T0A7</accession>
<sequence length="133" mass="15082">MYPALIKHQLTRPSAFHITRLARASVSGKTQSDVKGDEAFFVNTTFPDDYEGSPLRAEDLQKQQAVKEQTAEEKIVGVSWIYMYYERVLISQATTAAHRADIYESLFPPDPKKAGKRSKDPQAFEQEPSIDEM</sequence>
<dbReference type="Proteomes" id="UP001150904">
    <property type="component" value="Unassembled WGS sequence"/>
</dbReference>
<feature type="compositionally biased region" description="Basic and acidic residues" evidence="1">
    <location>
        <begin position="110"/>
        <end position="122"/>
    </location>
</feature>
<evidence type="ECO:0000313" key="2">
    <source>
        <dbReference type="EMBL" id="KAJ5204441.1"/>
    </source>
</evidence>
<feature type="region of interest" description="Disordered" evidence="1">
    <location>
        <begin position="105"/>
        <end position="133"/>
    </location>
</feature>
<reference evidence="2" key="1">
    <citation type="submission" date="2022-12" db="EMBL/GenBank/DDBJ databases">
        <authorList>
            <person name="Petersen C."/>
        </authorList>
    </citation>
    <scope>NUCLEOTIDE SEQUENCE</scope>
    <source>
        <strain evidence="2">IBT 15544</strain>
    </source>
</reference>
<dbReference type="EMBL" id="JAPQKR010000012">
    <property type="protein sequence ID" value="KAJ5204441.1"/>
    <property type="molecule type" value="Genomic_DNA"/>
</dbReference>
<proteinExistence type="predicted"/>
<dbReference type="OrthoDB" id="4343031at2759"/>